<organism evidence="1">
    <name type="scientific">Anguilla anguilla</name>
    <name type="common">European freshwater eel</name>
    <name type="synonym">Muraena anguilla</name>
    <dbReference type="NCBI Taxonomy" id="7936"/>
    <lineage>
        <taxon>Eukaryota</taxon>
        <taxon>Metazoa</taxon>
        <taxon>Chordata</taxon>
        <taxon>Craniata</taxon>
        <taxon>Vertebrata</taxon>
        <taxon>Euteleostomi</taxon>
        <taxon>Actinopterygii</taxon>
        <taxon>Neopterygii</taxon>
        <taxon>Teleostei</taxon>
        <taxon>Anguilliformes</taxon>
        <taxon>Anguillidae</taxon>
        <taxon>Anguilla</taxon>
    </lineage>
</organism>
<sequence length="38" mass="4487">MALLIIGLFPDIVIRFFIHFNAGHWEDELQFIAENSLR</sequence>
<evidence type="ECO:0000313" key="1">
    <source>
        <dbReference type="EMBL" id="JAH24514.1"/>
    </source>
</evidence>
<protein>
    <submittedName>
        <fullName evidence="1">Uncharacterized protein</fullName>
    </submittedName>
</protein>
<proteinExistence type="predicted"/>
<name>A0A0E9R5X3_ANGAN</name>
<accession>A0A0E9R5X3</accession>
<dbReference type="EMBL" id="GBXM01084063">
    <property type="protein sequence ID" value="JAH24514.1"/>
    <property type="molecule type" value="Transcribed_RNA"/>
</dbReference>
<dbReference type="AlphaFoldDB" id="A0A0E9R5X3"/>
<reference evidence="1" key="1">
    <citation type="submission" date="2014-11" db="EMBL/GenBank/DDBJ databases">
        <authorList>
            <person name="Amaro Gonzalez C."/>
        </authorList>
    </citation>
    <scope>NUCLEOTIDE SEQUENCE</scope>
</reference>
<reference evidence="1" key="2">
    <citation type="journal article" date="2015" name="Fish Shellfish Immunol.">
        <title>Early steps in the European eel (Anguilla anguilla)-Vibrio vulnificus interaction in the gills: Role of the RtxA13 toxin.</title>
        <authorList>
            <person name="Callol A."/>
            <person name="Pajuelo D."/>
            <person name="Ebbesson L."/>
            <person name="Teles M."/>
            <person name="MacKenzie S."/>
            <person name="Amaro C."/>
        </authorList>
    </citation>
    <scope>NUCLEOTIDE SEQUENCE</scope>
</reference>